<dbReference type="GeneID" id="118431441"/>
<dbReference type="KEGG" id="bfo:118431441"/>
<protein>
    <submittedName>
        <fullName evidence="3">Uncharacterized protein LOC118431441</fullName>
    </submittedName>
</protein>
<feature type="compositionally biased region" description="Polar residues" evidence="1">
    <location>
        <begin position="37"/>
        <end position="47"/>
    </location>
</feature>
<dbReference type="AlphaFoldDB" id="A0A9J7MCU8"/>
<evidence type="ECO:0000313" key="2">
    <source>
        <dbReference type="Proteomes" id="UP000001554"/>
    </source>
</evidence>
<evidence type="ECO:0000313" key="3">
    <source>
        <dbReference type="RefSeq" id="XP_035698573.1"/>
    </source>
</evidence>
<dbReference type="Proteomes" id="UP000001554">
    <property type="component" value="Chromosome 15"/>
</dbReference>
<dbReference type="RefSeq" id="XP_035698573.1">
    <property type="nucleotide sequence ID" value="XM_035842680.1"/>
</dbReference>
<reference evidence="2" key="1">
    <citation type="journal article" date="2020" name="Nat. Ecol. Evol.">
        <title>Deeply conserved synteny resolves early events in vertebrate evolution.</title>
        <authorList>
            <person name="Simakov O."/>
            <person name="Marletaz F."/>
            <person name="Yue J.X."/>
            <person name="O'Connell B."/>
            <person name="Jenkins J."/>
            <person name="Brandt A."/>
            <person name="Calef R."/>
            <person name="Tung C.H."/>
            <person name="Huang T.K."/>
            <person name="Schmutz J."/>
            <person name="Satoh N."/>
            <person name="Yu J.K."/>
            <person name="Putnam N.H."/>
            <person name="Green R.E."/>
            <person name="Rokhsar D.S."/>
        </authorList>
    </citation>
    <scope>NUCLEOTIDE SEQUENCE [LARGE SCALE GENOMIC DNA]</scope>
    <source>
        <strain evidence="2">S238N-H82</strain>
    </source>
</reference>
<evidence type="ECO:0000256" key="1">
    <source>
        <dbReference type="SAM" id="MobiDB-lite"/>
    </source>
</evidence>
<keyword evidence="2" id="KW-1185">Reference proteome</keyword>
<reference evidence="3" key="2">
    <citation type="submission" date="2025-08" db="UniProtKB">
        <authorList>
            <consortium name="RefSeq"/>
        </authorList>
    </citation>
    <scope>IDENTIFICATION</scope>
    <source>
        <strain evidence="3">S238N-H82</strain>
        <tissue evidence="3">Testes</tissue>
    </source>
</reference>
<proteinExistence type="predicted"/>
<feature type="compositionally biased region" description="Polar residues" evidence="1">
    <location>
        <begin position="130"/>
        <end position="144"/>
    </location>
</feature>
<gene>
    <name evidence="3" type="primary">LOC118431441</name>
</gene>
<sequence length="187" mass="21341">MDRVVGTFYIPVLRPTKTFSCSVMCYKVVEDWLQPAKRQNTSPPTTADNDKESDPRSLSLRKFYRKTVPSKLSCLKNQHRRLQGHLHLYRKVTNNCQAKNTFVPTTKGKLSFNLAQTVKHCGGSDDVTSEKTSTQQRCSQSRPLSEQDGNKSSKEDNNMTVVVREKDRDNFDSWSDEEGGDLLKSYL</sequence>
<feature type="region of interest" description="Disordered" evidence="1">
    <location>
        <begin position="123"/>
        <end position="187"/>
    </location>
</feature>
<accession>A0A9J7MCU8</accession>
<organism evidence="2 3">
    <name type="scientific">Branchiostoma floridae</name>
    <name type="common">Florida lancelet</name>
    <name type="synonym">Amphioxus</name>
    <dbReference type="NCBI Taxonomy" id="7739"/>
    <lineage>
        <taxon>Eukaryota</taxon>
        <taxon>Metazoa</taxon>
        <taxon>Chordata</taxon>
        <taxon>Cephalochordata</taxon>
        <taxon>Leptocardii</taxon>
        <taxon>Amphioxiformes</taxon>
        <taxon>Branchiostomatidae</taxon>
        <taxon>Branchiostoma</taxon>
    </lineage>
</organism>
<feature type="region of interest" description="Disordered" evidence="1">
    <location>
        <begin position="37"/>
        <end position="57"/>
    </location>
</feature>
<name>A0A9J7MCU8_BRAFL</name>
<feature type="compositionally biased region" description="Basic and acidic residues" evidence="1">
    <location>
        <begin position="148"/>
        <end position="171"/>
    </location>
</feature>